<feature type="transmembrane region" description="Helical" evidence="6">
    <location>
        <begin position="215"/>
        <end position="241"/>
    </location>
</feature>
<evidence type="ECO:0000256" key="3">
    <source>
        <dbReference type="ARBA" id="ARBA00022692"/>
    </source>
</evidence>
<dbReference type="Pfam" id="PF12698">
    <property type="entry name" value="ABC2_membrane_3"/>
    <property type="match status" value="1"/>
</dbReference>
<keyword evidence="2" id="KW-1003">Cell membrane</keyword>
<feature type="transmembrane region" description="Helical" evidence="6">
    <location>
        <begin position="338"/>
        <end position="359"/>
    </location>
</feature>
<organism evidence="8 9">
    <name type="scientific">Tatumella punctata</name>
    <dbReference type="NCBI Taxonomy" id="399969"/>
    <lineage>
        <taxon>Bacteria</taxon>
        <taxon>Pseudomonadati</taxon>
        <taxon>Pseudomonadota</taxon>
        <taxon>Gammaproteobacteria</taxon>
        <taxon>Enterobacterales</taxon>
        <taxon>Erwiniaceae</taxon>
        <taxon>Tatumella</taxon>
    </lineage>
</organism>
<evidence type="ECO:0000256" key="6">
    <source>
        <dbReference type="SAM" id="Phobius"/>
    </source>
</evidence>
<evidence type="ECO:0000256" key="1">
    <source>
        <dbReference type="ARBA" id="ARBA00004651"/>
    </source>
</evidence>
<evidence type="ECO:0000256" key="5">
    <source>
        <dbReference type="ARBA" id="ARBA00023136"/>
    </source>
</evidence>
<dbReference type="PANTHER" id="PTHR30294:SF46">
    <property type="entry name" value="ABC TRANSPORTER PERMEASE"/>
    <property type="match status" value="1"/>
</dbReference>
<keyword evidence="9" id="KW-1185">Reference proteome</keyword>
<gene>
    <name evidence="8" type="ORF">ACFP73_06945</name>
</gene>
<feature type="transmembrane region" description="Helical" evidence="6">
    <location>
        <begin position="177"/>
        <end position="203"/>
    </location>
</feature>
<feature type="transmembrane region" description="Helical" evidence="6">
    <location>
        <begin position="280"/>
        <end position="300"/>
    </location>
</feature>
<feature type="domain" description="ABC-2 type transporter transmembrane" evidence="7">
    <location>
        <begin position="22"/>
        <end position="355"/>
    </location>
</feature>
<dbReference type="InterPro" id="IPR013525">
    <property type="entry name" value="ABC2_TM"/>
</dbReference>
<dbReference type="EMBL" id="JBHSUC010000006">
    <property type="protein sequence ID" value="MFC6361833.1"/>
    <property type="molecule type" value="Genomic_DNA"/>
</dbReference>
<protein>
    <submittedName>
        <fullName evidence="8">ABC transporter permease</fullName>
    </submittedName>
</protein>
<reference evidence="9" key="1">
    <citation type="journal article" date="2019" name="Int. J. Syst. Evol. Microbiol.">
        <title>The Global Catalogue of Microorganisms (GCM) 10K type strain sequencing project: providing services to taxonomists for standard genome sequencing and annotation.</title>
        <authorList>
            <consortium name="The Broad Institute Genomics Platform"/>
            <consortium name="The Broad Institute Genome Sequencing Center for Infectious Disease"/>
            <person name="Wu L."/>
            <person name="Ma J."/>
        </authorList>
    </citation>
    <scope>NUCLEOTIDE SEQUENCE [LARGE SCALE GENOMIC DNA]</scope>
    <source>
        <strain evidence="9">CGMCC 4.1530</strain>
    </source>
</reference>
<sequence>MREYRQTFIKVLSGMLQRPMWGMLLISLCVMSLVYANRTVWNLPVAVVDMDHSPASRLFIRDLDATSKIDMINYASLEGARRDLGWRKVFAVIVMPVDLEKKMLAGQSVAIPVFGDATNRLANGQIEQDIIGAYQQMVTHYNSAILMNNGFTRPEAQVLLTPIRAITQPLFNPGISFAAIVFPGLLVMLLQHSLLIASVRVNLTISASGQPSLSVILGAYSALIPIWLFLSVVLFGLWPWVLGYRQTASIPEILLLTFPFLLAVISLGNLLTECIRRVEIVYLTLSFITMPVFYISGTIWPVQAMPWGVRFISDLLPSTWAIKAIAGVNQMGLPWKNALPYIMVLLLLCLLFNVLEFLINIFRNRQRRETFLKYLGYRG</sequence>
<proteinExistence type="predicted"/>
<keyword evidence="5 6" id="KW-0472">Membrane</keyword>
<evidence type="ECO:0000313" key="9">
    <source>
        <dbReference type="Proteomes" id="UP001596215"/>
    </source>
</evidence>
<dbReference type="Gene3D" id="3.40.1710.10">
    <property type="entry name" value="abc type-2 transporter like domain"/>
    <property type="match status" value="1"/>
</dbReference>
<feature type="transmembrane region" description="Helical" evidence="6">
    <location>
        <begin position="253"/>
        <end position="271"/>
    </location>
</feature>
<evidence type="ECO:0000256" key="4">
    <source>
        <dbReference type="ARBA" id="ARBA00022989"/>
    </source>
</evidence>
<name>A0ABW1VPW0_9GAMM</name>
<accession>A0ABW1VPW0</accession>
<evidence type="ECO:0000256" key="2">
    <source>
        <dbReference type="ARBA" id="ARBA00022475"/>
    </source>
</evidence>
<evidence type="ECO:0000259" key="7">
    <source>
        <dbReference type="Pfam" id="PF12698"/>
    </source>
</evidence>
<dbReference type="InterPro" id="IPR051449">
    <property type="entry name" value="ABC-2_transporter_component"/>
</dbReference>
<keyword evidence="3 6" id="KW-0812">Transmembrane</keyword>
<evidence type="ECO:0000313" key="8">
    <source>
        <dbReference type="EMBL" id="MFC6361833.1"/>
    </source>
</evidence>
<keyword evidence="4 6" id="KW-1133">Transmembrane helix</keyword>
<dbReference type="Proteomes" id="UP001596215">
    <property type="component" value="Unassembled WGS sequence"/>
</dbReference>
<dbReference type="RefSeq" id="WP_212706634.1">
    <property type="nucleotide sequence ID" value="NZ_BAAAFW010000037.1"/>
</dbReference>
<comment type="caution">
    <text evidence="8">The sequence shown here is derived from an EMBL/GenBank/DDBJ whole genome shotgun (WGS) entry which is preliminary data.</text>
</comment>
<dbReference type="PANTHER" id="PTHR30294">
    <property type="entry name" value="MEMBRANE COMPONENT OF ABC TRANSPORTER YHHJ-RELATED"/>
    <property type="match status" value="1"/>
</dbReference>
<comment type="subcellular location">
    <subcellularLocation>
        <location evidence="1">Cell membrane</location>
        <topology evidence="1">Multi-pass membrane protein</topology>
    </subcellularLocation>
</comment>